<keyword evidence="3 4" id="KW-0687">Ribonucleoprotein</keyword>
<dbReference type="CDD" id="cd00403">
    <property type="entry name" value="Ribosomal_L1"/>
    <property type="match status" value="1"/>
</dbReference>
<evidence type="ECO:0000313" key="6">
    <source>
        <dbReference type="EMBL" id="KAH3671076.1"/>
    </source>
</evidence>
<dbReference type="InterPro" id="IPR002143">
    <property type="entry name" value="Ribosomal_uL1"/>
</dbReference>
<feature type="region of interest" description="Disordered" evidence="5">
    <location>
        <begin position="20"/>
        <end position="57"/>
    </location>
</feature>
<dbReference type="InterPro" id="IPR028364">
    <property type="entry name" value="Ribosomal_uL1/biogenesis"/>
</dbReference>
<evidence type="ECO:0000256" key="3">
    <source>
        <dbReference type="ARBA" id="ARBA00023274"/>
    </source>
</evidence>
<dbReference type="GO" id="GO:0003735">
    <property type="term" value="F:structural constituent of ribosome"/>
    <property type="evidence" value="ECO:0007669"/>
    <property type="project" value="InterPro"/>
</dbReference>
<dbReference type="PANTHER" id="PTHR36427">
    <property type="entry name" value="54S RIBOSOMAL PROTEIN L1, MITOCHONDRIAL"/>
    <property type="match status" value="1"/>
</dbReference>
<keyword evidence="7" id="KW-1185">Reference proteome</keyword>
<dbReference type="InterPro" id="IPR023674">
    <property type="entry name" value="Ribosomal_uL1-like"/>
</dbReference>
<feature type="compositionally biased region" description="Basic and acidic residues" evidence="5">
    <location>
        <begin position="37"/>
        <end position="46"/>
    </location>
</feature>
<dbReference type="GO" id="GO:0005762">
    <property type="term" value="C:mitochondrial large ribosomal subunit"/>
    <property type="evidence" value="ECO:0007669"/>
    <property type="project" value="TreeGrafter"/>
</dbReference>
<dbReference type="Gene3D" id="3.30.190.20">
    <property type="match status" value="1"/>
</dbReference>
<keyword evidence="2 4" id="KW-0689">Ribosomal protein</keyword>
<dbReference type="Pfam" id="PF00687">
    <property type="entry name" value="Ribosomal_L1"/>
    <property type="match status" value="1"/>
</dbReference>
<dbReference type="OrthoDB" id="1747252at2759"/>
<dbReference type="PIRSF" id="PIRSF002155">
    <property type="entry name" value="Ribosomal_L1"/>
    <property type="match status" value="1"/>
</dbReference>
<dbReference type="InterPro" id="IPR016095">
    <property type="entry name" value="Ribosomal_uL1_3-a/b-sand"/>
</dbReference>
<evidence type="ECO:0000313" key="7">
    <source>
        <dbReference type="Proteomes" id="UP000769157"/>
    </source>
</evidence>
<dbReference type="Proteomes" id="UP000769157">
    <property type="component" value="Unassembled WGS sequence"/>
</dbReference>
<dbReference type="InterPro" id="IPR023673">
    <property type="entry name" value="Ribosomal_uL1_CS"/>
</dbReference>
<evidence type="ECO:0000256" key="5">
    <source>
        <dbReference type="SAM" id="MobiDB-lite"/>
    </source>
</evidence>
<dbReference type="EMBL" id="JAEUBE010000084">
    <property type="protein sequence ID" value="KAH3671076.1"/>
    <property type="molecule type" value="Genomic_DNA"/>
</dbReference>
<comment type="similarity">
    <text evidence="1 4">Belongs to the universal ribosomal protein uL1 family.</text>
</comment>
<name>A0A9P8TAG6_9ASCO</name>
<dbReference type="PANTHER" id="PTHR36427:SF3">
    <property type="entry name" value="LARGE RIBOSOMAL SUBUNIT PROTEIN UL1M"/>
    <property type="match status" value="1"/>
</dbReference>
<accession>A0A9P8TAG6</accession>
<evidence type="ECO:0000256" key="4">
    <source>
        <dbReference type="RuleBase" id="RU000659"/>
    </source>
</evidence>
<reference evidence="6" key="2">
    <citation type="submission" date="2021-01" db="EMBL/GenBank/DDBJ databases">
        <authorList>
            <person name="Schikora-Tamarit M.A."/>
        </authorList>
    </citation>
    <scope>NUCLEOTIDE SEQUENCE</scope>
    <source>
        <strain evidence="6">CBS6075</strain>
    </source>
</reference>
<dbReference type="SUPFAM" id="SSF56808">
    <property type="entry name" value="Ribosomal protein L1"/>
    <property type="match status" value="1"/>
</dbReference>
<dbReference type="Gene3D" id="3.40.50.790">
    <property type="match status" value="1"/>
</dbReference>
<reference evidence="6" key="1">
    <citation type="journal article" date="2021" name="Open Biol.">
        <title>Shared evolutionary footprints suggest mitochondrial oxidative damage underlies multiple complex I losses in fungi.</title>
        <authorList>
            <person name="Schikora-Tamarit M.A."/>
            <person name="Marcet-Houben M."/>
            <person name="Nosek J."/>
            <person name="Gabaldon T."/>
        </authorList>
    </citation>
    <scope>NUCLEOTIDE SEQUENCE</scope>
    <source>
        <strain evidence="6">CBS6075</strain>
    </source>
</reference>
<dbReference type="FunFam" id="3.40.50.790:FF:000001">
    <property type="entry name" value="50S ribosomal protein L1"/>
    <property type="match status" value="1"/>
</dbReference>
<dbReference type="PROSITE" id="PS01199">
    <property type="entry name" value="RIBOSOMAL_L1"/>
    <property type="match status" value="1"/>
</dbReference>
<organism evidence="6 7">
    <name type="scientific">Ogataea philodendri</name>
    <dbReference type="NCBI Taxonomy" id="1378263"/>
    <lineage>
        <taxon>Eukaryota</taxon>
        <taxon>Fungi</taxon>
        <taxon>Dikarya</taxon>
        <taxon>Ascomycota</taxon>
        <taxon>Saccharomycotina</taxon>
        <taxon>Pichiomycetes</taxon>
        <taxon>Pichiales</taxon>
        <taxon>Pichiaceae</taxon>
        <taxon>Ogataea</taxon>
    </lineage>
</organism>
<dbReference type="GO" id="GO:0003723">
    <property type="term" value="F:RNA binding"/>
    <property type="evidence" value="ECO:0007669"/>
    <property type="project" value="InterPro"/>
</dbReference>
<evidence type="ECO:0000256" key="2">
    <source>
        <dbReference type="ARBA" id="ARBA00022980"/>
    </source>
</evidence>
<sequence>MNRLGTGTLFQRLFSTSRSACAPKPKKSAEQVRNLQRKADKKEAKIARNARRPAQDNPLYMPVPLALRYLRAAEVGRPTNEAVITIQTRVVSKKGVTPIQGNIRLTRPITDSQILVFASDPAMQEAARASGAKVAGGKDLVEKIASGELDLSVFDRAVSTPEMVPSLRAIARKLGPKGLMPTPKRGTVVEDVSSYITNNLALQPFRQKNNCVALTIARCDFSDEEVVGNVLSVSDAVRQAIVDAKSKNPIIVGQTVLSTTHGPGIVIDF</sequence>
<comment type="caution">
    <text evidence="6">The sequence shown here is derived from an EMBL/GenBank/DDBJ whole genome shotgun (WGS) entry which is preliminary data.</text>
</comment>
<evidence type="ECO:0000256" key="1">
    <source>
        <dbReference type="ARBA" id="ARBA00010531"/>
    </source>
</evidence>
<protein>
    <recommendedName>
        <fullName evidence="4">Ribosomal protein</fullName>
    </recommendedName>
</protein>
<dbReference type="RefSeq" id="XP_046064444.1">
    <property type="nucleotide sequence ID" value="XM_046208919.1"/>
</dbReference>
<dbReference type="AlphaFoldDB" id="A0A9P8TAG6"/>
<gene>
    <name evidence="6" type="ORF">OGAPHI_000787</name>
</gene>
<dbReference type="GeneID" id="70232755"/>
<dbReference type="GO" id="GO:0006412">
    <property type="term" value="P:translation"/>
    <property type="evidence" value="ECO:0007669"/>
    <property type="project" value="InterPro"/>
</dbReference>
<proteinExistence type="inferred from homology"/>